<gene>
    <name evidence="3" type="ORF">OnM2_042044</name>
</gene>
<dbReference type="InterPro" id="IPR035925">
    <property type="entry name" value="BSD_dom_sf"/>
</dbReference>
<dbReference type="Proteomes" id="UP000286134">
    <property type="component" value="Unassembled WGS sequence"/>
</dbReference>
<dbReference type="InterPro" id="IPR005607">
    <property type="entry name" value="BSD_dom"/>
</dbReference>
<sequence>MDLVYDHIQEKALTPDEESKKVEKETENTLNSDFQEAYKVISSSPWGIKIGGLLGNFVKQVLIIMQSSEVYKEAQKELSEVSEEATRGLSGFRSSIISRTGDFSLRNLASGTPGEASDREKKPPNENENSDSEGVLARLKIEATKRLREIERAEDAADEALLRFGSNIRNFLRDAVTIAPPSTLSEMDSGSVVFESKDATGKRIIHTTRFDAQLHAIHTCLDSFTKDPKCDEYESWKKSFSVEEKTTDISKYLKTYPELRVSMEKLVPDVVSYTDFWTRYHFLKYTIETAEARRKDLLKELGAVASNEEDVGWDEESDNENEVEATTIKGPASAESSTTLHAKYKASEQKYLKPEESRKSQDSKSVADSEASYDVVGTASATAPGSPLDMHVGDESEEDWE</sequence>
<keyword evidence="4" id="KW-1185">Reference proteome</keyword>
<evidence type="ECO:0000259" key="2">
    <source>
        <dbReference type="PROSITE" id="PS50858"/>
    </source>
</evidence>
<dbReference type="SUPFAM" id="SSF140383">
    <property type="entry name" value="BSD domain-like"/>
    <property type="match status" value="1"/>
</dbReference>
<dbReference type="GO" id="GO:0005737">
    <property type="term" value="C:cytoplasm"/>
    <property type="evidence" value="ECO:0007669"/>
    <property type="project" value="TreeGrafter"/>
</dbReference>
<evidence type="ECO:0000256" key="1">
    <source>
        <dbReference type="SAM" id="MobiDB-lite"/>
    </source>
</evidence>
<dbReference type="EMBL" id="MCFK01004265">
    <property type="protein sequence ID" value="RKF61402.1"/>
    <property type="molecule type" value="Genomic_DNA"/>
</dbReference>
<accession>A0A420HVH8</accession>
<dbReference type="OrthoDB" id="73788at2759"/>
<comment type="caution">
    <text evidence="3">The sequence shown here is derived from an EMBL/GenBank/DDBJ whole genome shotgun (WGS) entry which is preliminary data.</text>
</comment>
<name>A0A420HVH8_9PEZI</name>
<dbReference type="SMART" id="SM00751">
    <property type="entry name" value="BSD"/>
    <property type="match status" value="1"/>
</dbReference>
<feature type="domain" description="BSD" evidence="2">
    <location>
        <begin position="236"/>
        <end position="288"/>
    </location>
</feature>
<feature type="region of interest" description="Disordered" evidence="1">
    <location>
        <begin position="105"/>
        <end position="135"/>
    </location>
</feature>
<dbReference type="PANTHER" id="PTHR16019">
    <property type="entry name" value="SYNAPSE-ASSOCIATED PROTEIN"/>
    <property type="match status" value="1"/>
</dbReference>
<feature type="compositionally biased region" description="Basic and acidic residues" evidence="1">
    <location>
        <begin position="345"/>
        <end position="367"/>
    </location>
</feature>
<feature type="region of interest" description="Disordered" evidence="1">
    <location>
        <begin position="307"/>
        <end position="401"/>
    </location>
</feature>
<reference evidence="3 4" key="1">
    <citation type="journal article" date="2018" name="BMC Genomics">
        <title>Comparative genome analyses reveal sequence features reflecting distinct modes of host-adaptation between dicot and monocot powdery mildew.</title>
        <authorList>
            <person name="Wu Y."/>
            <person name="Ma X."/>
            <person name="Pan Z."/>
            <person name="Kale S.D."/>
            <person name="Song Y."/>
            <person name="King H."/>
            <person name="Zhang Q."/>
            <person name="Presley C."/>
            <person name="Deng X."/>
            <person name="Wei C.I."/>
            <person name="Xiao S."/>
        </authorList>
    </citation>
    <scope>NUCLEOTIDE SEQUENCE [LARGE SCALE GENOMIC DNA]</scope>
    <source>
        <strain evidence="3">UMSG2</strain>
    </source>
</reference>
<dbReference type="Pfam" id="PF03909">
    <property type="entry name" value="BSD"/>
    <property type="match status" value="1"/>
</dbReference>
<evidence type="ECO:0000313" key="4">
    <source>
        <dbReference type="Proteomes" id="UP000286134"/>
    </source>
</evidence>
<dbReference type="InterPro" id="IPR051494">
    <property type="entry name" value="BSD_domain-containing"/>
</dbReference>
<feature type="compositionally biased region" description="Acidic residues" evidence="1">
    <location>
        <begin position="307"/>
        <end position="323"/>
    </location>
</feature>
<organism evidence="3 4">
    <name type="scientific">Erysiphe neolycopersici</name>
    <dbReference type="NCBI Taxonomy" id="212602"/>
    <lineage>
        <taxon>Eukaryota</taxon>
        <taxon>Fungi</taxon>
        <taxon>Dikarya</taxon>
        <taxon>Ascomycota</taxon>
        <taxon>Pezizomycotina</taxon>
        <taxon>Leotiomycetes</taxon>
        <taxon>Erysiphales</taxon>
        <taxon>Erysiphaceae</taxon>
        <taxon>Erysiphe</taxon>
    </lineage>
</organism>
<dbReference type="PROSITE" id="PS50858">
    <property type="entry name" value="BSD"/>
    <property type="match status" value="1"/>
</dbReference>
<dbReference type="AlphaFoldDB" id="A0A420HVH8"/>
<protein>
    <submittedName>
        <fullName evidence="3">Putative bsd domain protein</fullName>
    </submittedName>
</protein>
<feature type="compositionally biased region" description="Basic and acidic residues" evidence="1">
    <location>
        <begin position="116"/>
        <end position="125"/>
    </location>
</feature>
<dbReference type="Gene3D" id="1.10.3970.10">
    <property type="entry name" value="BSD domain"/>
    <property type="match status" value="1"/>
</dbReference>
<evidence type="ECO:0000313" key="3">
    <source>
        <dbReference type="EMBL" id="RKF61402.1"/>
    </source>
</evidence>
<dbReference type="PANTHER" id="PTHR16019:SF5">
    <property type="entry name" value="BSD DOMAIN-CONTAINING PROTEIN 1"/>
    <property type="match status" value="1"/>
</dbReference>
<proteinExistence type="predicted"/>